<organism evidence="1 2">
    <name type="scientific">Ruminococcus turbiniformis</name>
    <dbReference type="NCBI Taxonomy" id="2881258"/>
    <lineage>
        <taxon>Bacteria</taxon>
        <taxon>Bacillati</taxon>
        <taxon>Bacillota</taxon>
        <taxon>Clostridia</taxon>
        <taxon>Eubacteriales</taxon>
        <taxon>Oscillospiraceae</taxon>
        <taxon>Ruminococcus</taxon>
    </lineage>
</organism>
<keyword evidence="2" id="KW-1185">Reference proteome</keyword>
<dbReference type="EMBL" id="JAJEQX010000032">
    <property type="protein sequence ID" value="MCC2255682.1"/>
    <property type="molecule type" value="Genomic_DNA"/>
</dbReference>
<name>A0ABS8G2Q2_9FIRM</name>
<evidence type="ECO:0000313" key="2">
    <source>
        <dbReference type="Proteomes" id="UP001198151"/>
    </source>
</evidence>
<accession>A0ABS8G2Q2</accession>
<protein>
    <submittedName>
        <fullName evidence="1">Uncharacterized protein</fullName>
    </submittedName>
</protein>
<sequence length="304" mass="34757">MNQKELKKQIEWLESKVETLRPCGKIYYEVPESILTLLKSFQVKTEDSQKDLISRSALMRAMQEIRLDSIDSVNTWIEAEKLIEDAPTAYNPQEVADEIAADITENVDTQTGEPCNNPCIDCQNELTRKHVNMVLMHRKTAMEEEKNLHEKLAMLKINGNYHMVSLSFYWASMTETDYTDYEAKMENGIVYSGDYVGSVRIGNLAIDLHVYSPQQDGPITEDDEAYLTMEIYVGGVDTGYAYSKSGYPYDCVDDASYRFESALIGLTYQEFQTIIESVIIKRIQNIPYGKADLVKKATEKLHIF</sequence>
<dbReference type="Proteomes" id="UP001198151">
    <property type="component" value="Unassembled WGS sequence"/>
</dbReference>
<dbReference type="RefSeq" id="WP_227708675.1">
    <property type="nucleotide sequence ID" value="NZ_JAJEQX010000032.1"/>
</dbReference>
<gene>
    <name evidence="1" type="ORF">LKD70_14905</name>
</gene>
<comment type="caution">
    <text evidence="1">The sequence shown here is derived from an EMBL/GenBank/DDBJ whole genome shotgun (WGS) entry which is preliminary data.</text>
</comment>
<proteinExistence type="predicted"/>
<reference evidence="1 2" key="1">
    <citation type="submission" date="2021-10" db="EMBL/GenBank/DDBJ databases">
        <title>Anaerobic single-cell dispensing facilitates the cultivation of human gut bacteria.</title>
        <authorList>
            <person name="Afrizal A."/>
        </authorList>
    </citation>
    <scope>NUCLEOTIDE SEQUENCE [LARGE SCALE GENOMIC DNA]</scope>
    <source>
        <strain evidence="1 2">CLA-AA-H200</strain>
    </source>
</reference>
<evidence type="ECO:0000313" key="1">
    <source>
        <dbReference type="EMBL" id="MCC2255682.1"/>
    </source>
</evidence>